<evidence type="ECO:0000256" key="2">
    <source>
        <dbReference type="ARBA" id="ARBA00022692"/>
    </source>
</evidence>
<feature type="transmembrane region" description="Helical" evidence="5">
    <location>
        <begin position="452"/>
        <end position="475"/>
    </location>
</feature>
<keyword evidence="8" id="KW-1185">Reference proteome</keyword>
<dbReference type="PANTHER" id="PTHR23502:SF59">
    <property type="entry name" value="MULTIDRUG TRANSPORTER, PUTATIVE (AFU_ORTHOLOGUE AFUA_1G10370)-RELATED"/>
    <property type="match status" value="1"/>
</dbReference>
<dbReference type="AlphaFoldDB" id="A0A2B7Y6R4"/>
<evidence type="ECO:0000256" key="4">
    <source>
        <dbReference type="ARBA" id="ARBA00023136"/>
    </source>
</evidence>
<dbReference type="PROSITE" id="PS50850">
    <property type="entry name" value="MFS"/>
    <property type="match status" value="1"/>
</dbReference>
<sequence>MAATELPEKPPSDVGSTPSTIVNFDGAEDPYNPVNWPFCKKFIISVLYSLTSFGSVWASAAYAPANAQIADEFNVSPQVAIIGTSLLLLGWGFGPLLWAPLSELYGRKWPVLIPFSICTAMSFGTAGAKNIQTVMITRFFTGFFGCAPITCTGGVYVDVWNASQRGKAIVGYTLVVCGGPALAPVVGGAMIHRGVNWRWTEYATGILQACILILDLVFIKESYTPTLLTRKARSLRKSTGNPSLHAEWEEKGVSIKELTIKFGLRPLQLLMTPICFAITIYTSFIYGVYYASLVSFPIIFQETRGWNPLIGSLPFLALLVGLIPGGVVGLHNQSYSNNACRRSGSGSNGGGGKPVPEARLPPMMVASVFFAAGLFIMGWTSRPDIPWIATIIGVFMMGFGFYTLFTSSLNYLIDTFPRWSASALATNTIARSAFSAAFPLIVPPMYHRLGNGWAFSVFGFFAVLNVPIPFVFWVYGERIRGMGKYTARNSG</sequence>
<feature type="transmembrane region" description="Helical" evidence="5">
    <location>
        <begin position="111"/>
        <end position="128"/>
    </location>
</feature>
<name>A0A2B7Y6R4_9EURO</name>
<dbReference type="CDD" id="cd17323">
    <property type="entry name" value="MFS_Tpo1_MDR_like"/>
    <property type="match status" value="1"/>
</dbReference>
<dbReference type="InterPro" id="IPR020846">
    <property type="entry name" value="MFS_dom"/>
</dbReference>
<feature type="transmembrane region" description="Helical" evidence="5">
    <location>
        <begin position="75"/>
        <end position="99"/>
    </location>
</feature>
<dbReference type="GO" id="GO:0022857">
    <property type="term" value="F:transmembrane transporter activity"/>
    <property type="evidence" value="ECO:0007669"/>
    <property type="project" value="InterPro"/>
</dbReference>
<dbReference type="GO" id="GO:0005886">
    <property type="term" value="C:plasma membrane"/>
    <property type="evidence" value="ECO:0007669"/>
    <property type="project" value="TreeGrafter"/>
</dbReference>
<reference evidence="7 8" key="1">
    <citation type="submission" date="2017-10" db="EMBL/GenBank/DDBJ databases">
        <title>Comparative genomics in systemic dimorphic fungi from Ajellomycetaceae.</title>
        <authorList>
            <person name="Munoz J.F."/>
            <person name="Mcewen J.G."/>
            <person name="Clay O.K."/>
            <person name="Cuomo C.A."/>
        </authorList>
    </citation>
    <scope>NUCLEOTIDE SEQUENCE [LARGE SCALE GENOMIC DNA]</scope>
    <source>
        <strain evidence="7 8">UAMH5409</strain>
    </source>
</reference>
<dbReference type="InterPro" id="IPR011701">
    <property type="entry name" value="MFS"/>
</dbReference>
<keyword evidence="3 5" id="KW-1133">Transmembrane helix</keyword>
<dbReference type="SUPFAM" id="SSF103473">
    <property type="entry name" value="MFS general substrate transporter"/>
    <property type="match status" value="1"/>
</dbReference>
<gene>
    <name evidence="7" type="ORF">AJ79_01674</name>
</gene>
<feature type="transmembrane region" description="Helical" evidence="5">
    <location>
        <begin position="387"/>
        <end position="412"/>
    </location>
</feature>
<feature type="transmembrane region" description="Helical" evidence="5">
    <location>
        <begin position="42"/>
        <end position="63"/>
    </location>
</feature>
<evidence type="ECO:0000313" key="7">
    <source>
        <dbReference type="EMBL" id="PGH16568.1"/>
    </source>
</evidence>
<feature type="transmembrane region" description="Helical" evidence="5">
    <location>
        <begin position="134"/>
        <end position="157"/>
    </location>
</feature>
<feature type="domain" description="Major facilitator superfamily (MFS) profile" evidence="6">
    <location>
        <begin position="44"/>
        <end position="480"/>
    </location>
</feature>
<dbReference type="Gene3D" id="1.20.1250.20">
    <property type="entry name" value="MFS general substrate transporter like domains"/>
    <property type="match status" value="1"/>
</dbReference>
<accession>A0A2B7Y6R4</accession>
<feature type="transmembrane region" description="Helical" evidence="5">
    <location>
        <begin position="269"/>
        <end position="289"/>
    </location>
</feature>
<dbReference type="Pfam" id="PF07690">
    <property type="entry name" value="MFS_1"/>
    <property type="match status" value="1"/>
</dbReference>
<dbReference type="EMBL" id="PDNB01000016">
    <property type="protein sequence ID" value="PGH16568.1"/>
    <property type="molecule type" value="Genomic_DNA"/>
</dbReference>
<evidence type="ECO:0000259" key="6">
    <source>
        <dbReference type="PROSITE" id="PS50850"/>
    </source>
</evidence>
<organism evidence="7 8">
    <name type="scientific">Helicocarpus griseus UAMH5409</name>
    <dbReference type="NCBI Taxonomy" id="1447875"/>
    <lineage>
        <taxon>Eukaryota</taxon>
        <taxon>Fungi</taxon>
        <taxon>Dikarya</taxon>
        <taxon>Ascomycota</taxon>
        <taxon>Pezizomycotina</taxon>
        <taxon>Eurotiomycetes</taxon>
        <taxon>Eurotiomycetidae</taxon>
        <taxon>Onygenales</taxon>
        <taxon>Ajellomycetaceae</taxon>
        <taxon>Helicocarpus</taxon>
    </lineage>
</organism>
<dbReference type="FunFam" id="1.20.1250.20:FF:000011">
    <property type="entry name" value="MFS multidrug transporter, putative"/>
    <property type="match status" value="1"/>
</dbReference>
<dbReference type="PANTHER" id="PTHR23502">
    <property type="entry name" value="MAJOR FACILITATOR SUPERFAMILY"/>
    <property type="match status" value="1"/>
</dbReference>
<comment type="caution">
    <text evidence="7">The sequence shown here is derived from an EMBL/GenBank/DDBJ whole genome shotgun (WGS) entry which is preliminary data.</text>
</comment>
<proteinExistence type="predicted"/>
<feature type="transmembrane region" description="Helical" evidence="5">
    <location>
        <begin position="169"/>
        <end position="190"/>
    </location>
</feature>
<keyword evidence="4 5" id="KW-0472">Membrane</keyword>
<feature type="transmembrane region" description="Helical" evidence="5">
    <location>
        <begin position="363"/>
        <end position="381"/>
    </location>
</feature>
<evidence type="ECO:0000313" key="8">
    <source>
        <dbReference type="Proteomes" id="UP000223968"/>
    </source>
</evidence>
<evidence type="ECO:0000256" key="3">
    <source>
        <dbReference type="ARBA" id="ARBA00022989"/>
    </source>
</evidence>
<comment type="subcellular location">
    <subcellularLocation>
        <location evidence="1">Membrane</location>
        <topology evidence="1">Multi-pass membrane protein</topology>
    </subcellularLocation>
</comment>
<evidence type="ECO:0000256" key="1">
    <source>
        <dbReference type="ARBA" id="ARBA00004141"/>
    </source>
</evidence>
<evidence type="ECO:0000256" key="5">
    <source>
        <dbReference type="SAM" id="Phobius"/>
    </source>
</evidence>
<protein>
    <recommendedName>
        <fullName evidence="6">Major facilitator superfamily (MFS) profile domain-containing protein</fullName>
    </recommendedName>
</protein>
<dbReference type="OrthoDB" id="9986881at2759"/>
<feature type="transmembrane region" description="Helical" evidence="5">
    <location>
        <begin position="309"/>
        <end position="332"/>
    </location>
</feature>
<dbReference type="STRING" id="1447875.A0A2B7Y6R4"/>
<keyword evidence="2 5" id="KW-0812">Transmembrane</keyword>
<dbReference type="Proteomes" id="UP000223968">
    <property type="component" value="Unassembled WGS sequence"/>
</dbReference>
<dbReference type="InterPro" id="IPR036259">
    <property type="entry name" value="MFS_trans_sf"/>
</dbReference>